<keyword evidence="2" id="KW-1185">Reference proteome</keyword>
<dbReference type="Proteomes" id="UP000499080">
    <property type="component" value="Unassembled WGS sequence"/>
</dbReference>
<evidence type="ECO:0000313" key="2">
    <source>
        <dbReference type="Proteomes" id="UP000499080"/>
    </source>
</evidence>
<comment type="caution">
    <text evidence="1">The sequence shown here is derived from an EMBL/GenBank/DDBJ whole genome shotgun (WGS) entry which is preliminary data.</text>
</comment>
<reference evidence="1 2" key="1">
    <citation type="journal article" date="2019" name="Sci. Rep.">
        <title>Orb-weaving spider Araneus ventricosus genome elucidates the spidroin gene catalogue.</title>
        <authorList>
            <person name="Kono N."/>
            <person name="Nakamura H."/>
            <person name="Ohtoshi R."/>
            <person name="Moran D.A.P."/>
            <person name="Shinohara A."/>
            <person name="Yoshida Y."/>
            <person name="Fujiwara M."/>
            <person name="Mori M."/>
            <person name="Tomita M."/>
            <person name="Arakawa K."/>
        </authorList>
    </citation>
    <scope>NUCLEOTIDE SEQUENCE [LARGE SCALE GENOMIC DNA]</scope>
</reference>
<dbReference type="AlphaFoldDB" id="A0A4Y2PXD2"/>
<gene>
    <name evidence="1" type="ORF">AVEN_82677_1</name>
</gene>
<sequence length="141" mass="15934">MSLQCKLSASSSHGDFEDCINLLQTCFTLALLSYQICYKLADLQCKSAANLLQTKIAIWVETIRKESLRSSRISSSMREPLLSPSRFYTGRISAFIAGSLNRFREKLDFQIFDGTMPILIGYSHWRPALAWCDRIGVECPA</sequence>
<proteinExistence type="predicted"/>
<name>A0A4Y2PXD2_ARAVE</name>
<accession>A0A4Y2PXD2</accession>
<protein>
    <submittedName>
        <fullName evidence="1">Uncharacterized protein</fullName>
    </submittedName>
</protein>
<evidence type="ECO:0000313" key="1">
    <source>
        <dbReference type="EMBL" id="GBN55899.1"/>
    </source>
</evidence>
<organism evidence="1 2">
    <name type="scientific">Araneus ventricosus</name>
    <name type="common">Orbweaver spider</name>
    <name type="synonym">Epeira ventricosa</name>
    <dbReference type="NCBI Taxonomy" id="182803"/>
    <lineage>
        <taxon>Eukaryota</taxon>
        <taxon>Metazoa</taxon>
        <taxon>Ecdysozoa</taxon>
        <taxon>Arthropoda</taxon>
        <taxon>Chelicerata</taxon>
        <taxon>Arachnida</taxon>
        <taxon>Araneae</taxon>
        <taxon>Araneomorphae</taxon>
        <taxon>Entelegynae</taxon>
        <taxon>Araneoidea</taxon>
        <taxon>Araneidae</taxon>
        <taxon>Araneus</taxon>
    </lineage>
</organism>
<dbReference type="EMBL" id="BGPR01012401">
    <property type="protein sequence ID" value="GBN55899.1"/>
    <property type="molecule type" value="Genomic_DNA"/>
</dbReference>